<dbReference type="SUPFAM" id="SSF46938">
    <property type="entry name" value="CRAL/TRIO N-terminal domain"/>
    <property type="match status" value="1"/>
</dbReference>
<dbReference type="PANTHER" id="PTHR10174:SF231">
    <property type="entry name" value="CLAVESIN-2-LIKE PROTEIN"/>
    <property type="match status" value="1"/>
</dbReference>
<evidence type="ECO:0000259" key="2">
    <source>
        <dbReference type="PROSITE" id="PS50191"/>
    </source>
</evidence>
<keyword evidence="3" id="KW-1185">Reference proteome</keyword>
<dbReference type="InParanoid" id="A0A6P9AHE2"/>
<dbReference type="Gene3D" id="3.40.525.10">
    <property type="entry name" value="CRAL-TRIO lipid binding domain"/>
    <property type="match status" value="1"/>
</dbReference>
<name>A0A6P9AHE2_THRPL</name>
<evidence type="ECO:0000313" key="4">
    <source>
        <dbReference type="RefSeq" id="XP_034256865.1"/>
    </source>
</evidence>
<dbReference type="PROSITE" id="PS50191">
    <property type="entry name" value="CRAL_TRIO"/>
    <property type="match status" value="1"/>
</dbReference>
<dbReference type="FunFam" id="3.40.525.10:FF:000002">
    <property type="entry name" value="Alpha-tocopherol transfer protein-like"/>
    <property type="match status" value="1"/>
</dbReference>
<reference evidence="4" key="1">
    <citation type="submission" date="2025-08" db="UniProtKB">
        <authorList>
            <consortium name="RefSeq"/>
        </authorList>
    </citation>
    <scope>IDENTIFICATION</scope>
    <source>
        <tissue evidence="4">Total insect</tissue>
    </source>
</reference>
<gene>
    <name evidence="4" type="primary">LOC117654373</name>
</gene>
<feature type="compositionally biased region" description="Low complexity" evidence="1">
    <location>
        <begin position="288"/>
        <end position="312"/>
    </location>
</feature>
<evidence type="ECO:0000256" key="1">
    <source>
        <dbReference type="SAM" id="MobiDB-lite"/>
    </source>
</evidence>
<dbReference type="OrthoDB" id="7837562at2759"/>
<dbReference type="AlphaFoldDB" id="A0A6P9AHE2"/>
<accession>A0A6P9AHE2</accession>
<dbReference type="KEGG" id="tpal:117654373"/>
<feature type="compositionally biased region" description="Basic residues" evidence="1">
    <location>
        <begin position="329"/>
        <end position="339"/>
    </location>
</feature>
<feature type="region of interest" description="Disordered" evidence="1">
    <location>
        <begin position="281"/>
        <end position="352"/>
    </location>
</feature>
<dbReference type="RefSeq" id="XP_034256865.1">
    <property type="nucleotide sequence ID" value="XM_034400974.1"/>
</dbReference>
<dbReference type="GO" id="GO:0016020">
    <property type="term" value="C:membrane"/>
    <property type="evidence" value="ECO:0007669"/>
    <property type="project" value="TreeGrafter"/>
</dbReference>
<dbReference type="Pfam" id="PF03765">
    <property type="entry name" value="CRAL_TRIO_N"/>
    <property type="match status" value="1"/>
</dbReference>
<dbReference type="Pfam" id="PF00650">
    <property type="entry name" value="CRAL_TRIO"/>
    <property type="match status" value="1"/>
</dbReference>
<evidence type="ECO:0000313" key="3">
    <source>
        <dbReference type="Proteomes" id="UP000515158"/>
    </source>
</evidence>
<dbReference type="GeneID" id="117654373"/>
<dbReference type="InterPro" id="IPR036273">
    <property type="entry name" value="CRAL/TRIO_N_dom_sf"/>
</dbReference>
<dbReference type="PANTHER" id="PTHR10174">
    <property type="entry name" value="ALPHA-TOCOPHEROL TRANSFER PROTEIN-RELATED"/>
    <property type="match status" value="1"/>
</dbReference>
<dbReference type="PRINTS" id="PR00180">
    <property type="entry name" value="CRETINALDHBP"/>
</dbReference>
<dbReference type="Gene3D" id="1.10.8.20">
    <property type="entry name" value="N-terminal domain of phosphatidylinositol transfer protein sec14p"/>
    <property type="match status" value="1"/>
</dbReference>
<feature type="domain" description="CRAL-TRIO" evidence="2">
    <location>
        <begin position="103"/>
        <end position="264"/>
    </location>
</feature>
<dbReference type="InterPro" id="IPR036865">
    <property type="entry name" value="CRAL-TRIO_dom_sf"/>
</dbReference>
<sequence length="352" mass="40146">MAEYTEYGFGMRLDANLPRLNAGITLPKKDIPTPEQALQSIRSLLRSRPDVEFTRTDDEFLLRFLHARKMNVQESFQLLTNYFLYRQRNRHLFIHLNAQDESIQLALKDGFPGVLQQRDRKGRCVLVIFTAHWDHCNYSLIAVYRALLLTLEKLVEEKQNQLNGFVVVVDWTDFSFRQSSNLNPKVLKLMIEGLQDCFPARFKGIHFINQPWYVEALLTMIRPFLKEKTKEKIYMHGNNMSTLHEYVSKDILPSELGGEGPSFNPTVWSDRLLEESLKTAEDPLNDTISEGSGNDSDSSSSTEPEGPSPISSNVRKSETVPDSLNGKQFTKKPLARKSSHALTPISPAAKKS</sequence>
<organism evidence="4">
    <name type="scientific">Thrips palmi</name>
    <name type="common">Melon thrips</name>
    <dbReference type="NCBI Taxonomy" id="161013"/>
    <lineage>
        <taxon>Eukaryota</taxon>
        <taxon>Metazoa</taxon>
        <taxon>Ecdysozoa</taxon>
        <taxon>Arthropoda</taxon>
        <taxon>Hexapoda</taxon>
        <taxon>Insecta</taxon>
        <taxon>Pterygota</taxon>
        <taxon>Neoptera</taxon>
        <taxon>Paraneoptera</taxon>
        <taxon>Thysanoptera</taxon>
        <taxon>Terebrantia</taxon>
        <taxon>Thripoidea</taxon>
        <taxon>Thripidae</taxon>
        <taxon>Thrips</taxon>
    </lineage>
</organism>
<dbReference type="GO" id="GO:1902936">
    <property type="term" value="F:phosphatidylinositol bisphosphate binding"/>
    <property type="evidence" value="ECO:0007669"/>
    <property type="project" value="TreeGrafter"/>
</dbReference>
<dbReference type="Proteomes" id="UP000515158">
    <property type="component" value="Unplaced"/>
</dbReference>
<dbReference type="SUPFAM" id="SSF52087">
    <property type="entry name" value="CRAL/TRIO domain"/>
    <property type="match status" value="1"/>
</dbReference>
<dbReference type="SMART" id="SM01100">
    <property type="entry name" value="CRAL_TRIO_N"/>
    <property type="match status" value="1"/>
</dbReference>
<proteinExistence type="predicted"/>
<dbReference type="InterPro" id="IPR001251">
    <property type="entry name" value="CRAL-TRIO_dom"/>
</dbReference>
<dbReference type="CDD" id="cd00170">
    <property type="entry name" value="SEC14"/>
    <property type="match status" value="1"/>
</dbReference>
<protein>
    <submittedName>
        <fullName evidence="4">Clavesin-2-like</fullName>
    </submittedName>
</protein>
<dbReference type="InterPro" id="IPR011074">
    <property type="entry name" value="CRAL/TRIO_N_dom"/>
</dbReference>
<dbReference type="Gene3D" id="1.20.5.1200">
    <property type="entry name" value="Alpha-tocopherol transfer"/>
    <property type="match status" value="1"/>
</dbReference>
<dbReference type="SMART" id="SM00516">
    <property type="entry name" value="SEC14"/>
    <property type="match status" value="1"/>
</dbReference>